<proteinExistence type="predicted"/>
<dbReference type="Proteomes" id="UP001139179">
    <property type="component" value="Unassembled WGS sequence"/>
</dbReference>
<evidence type="ECO:0000313" key="3">
    <source>
        <dbReference type="Proteomes" id="UP001139179"/>
    </source>
</evidence>
<evidence type="ECO:0000313" key="2">
    <source>
        <dbReference type="EMBL" id="MCM3713050.1"/>
    </source>
</evidence>
<dbReference type="AlphaFoldDB" id="A0A9X2DN52"/>
<keyword evidence="1" id="KW-0175">Coiled coil</keyword>
<protein>
    <submittedName>
        <fullName evidence="2">Uncharacterized protein</fullName>
    </submittedName>
</protein>
<evidence type="ECO:0000256" key="1">
    <source>
        <dbReference type="SAM" id="Coils"/>
    </source>
</evidence>
<organism evidence="2 3">
    <name type="scientific">Halalkalibacter oceani</name>
    <dbReference type="NCBI Taxonomy" id="1653776"/>
    <lineage>
        <taxon>Bacteria</taxon>
        <taxon>Bacillati</taxon>
        <taxon>Bacillota</taxon>
        <taxon>Bacilli</taxon>
        <taxon>Bacillales</taxon>
        <taxon>Bacillaceae</taxon>
        <taxon>Halalkalibacter</taxon>
    </lineage>
</organism>
<dbReference type="RefSeq" id="WP_251221889.1">
    <property type="nucleotide sequence ID" value="NZ_JAMBOL010000002.1"/>
</dbReference>
<sequence length="63" mass="7627">MEQVVQTFRRKDGEKRVSVLRLEIDYELTTLHDAILAEDLDVINQTKRRLEQLRRELLQLEVY</sequence>
<dbReference type="EMBL" id="JAMBOL010000002">
    <property type="protein sequence ID" value="MCM3713050.1"/>
    <property type="molecule type" value="Genomic_DNA"/>
</dbReference>
<gene>
    <name evidence="2" type="ORF">M3202_03070</name>
</gene>
<feature type="coiled-coil region" evidence="1">
    <location>
        <begin position="36"/>
        <end position="63"/>
    </location>
</feature>
<comment type="caution">
    <text evidence="2">The sequence shown here is derived from an EMBL/GenBank/DDBJ whole genome shotgun (WGS) entry which is preliminary data.</text>
</comment>
<name>A0A9X2DN52_9BACI</name>
<accession>A0A9X2DN52</accession>
<reference evidence="2" key="1">
    <citation type="submission" date="2022-05" db="EMBL/GenBank/DDBJ databases">
        <title>Comparative Genomics of Spacecraft Associated Microbes.</title>
        <authorList>
            <person name="Tran M.T."/>
            <person name="Wright A."/>
            <person name="Seuylemezian A."/>
            <person name="Eisen J."/>
            <person name="Coil D."/>
        </authorList>
    </citation>
    <scope>NUCLEOTIDE SEQUENCE</scope>
    <source>
        <strain evidence="2">214.1.1</strain>
    </source>
</reference>
<keyword evidence="3" id="KW-1185">Reference proteome</keyword>